<dbReference type="InterPro" id="IPR052035">
    <property type="entry name" value="ZnF_BED_domain_contain"/>
</dbReference>
<proteinExistence type="predicted"/>
<name>A0A6G0SWI2_APHGL</name>
<dbReference type="OrthoDB" id="6623188at2759"/>
<keyword evidence="5" id="KW-0539">Nucleus</keyword>
<evidence type="ECO:0000256" key="2">
    <source>
        <dbReference type="ARBA" id="ARBA00022723"/>
    </source>
</evidence>
<keyword evidence="4" id="KW-0862">Zinc</keyword>
<dbReference type="GO" id="GO:0005634">
    <property type="term" value="C:nucleus"/>
    <property type="evidence" value="ECO:0007669"/>
    <property type="project" value="UniProtKB-SubCell"/>
</dbReference>
<dbReference type="SUPFAM" id="SSF53098">
    <property type="entry name" value="Ribonuclease H-like"/>
    <property type="match status" value="1"/>
</dbReference>
<comment type="caution">
    <text evidence="7">The sequence shown here is derived from an EMBL/GenBank/DDBJ whole genome shotgun (WGS) entry which is preliminary data.</text>
</comment>
<dbReference type="AlphaFoldDB" id="A0A6G0SWI2"/>
<evidence type="ECO:0000256" key="4">
    <source>
        <dbReference type="ARBA" id="ARBA00022833"/>
    </source>
</evidence>
<dbReference type="InterPro" id="IPR012337">
    <property type="entry name" value="RNaseH-like_sf"/>
</dbReference>
<dbReference type="PANTHER" id="PTHR46481:SF10">
    <property type="entry name" value="ZINC FINGER BED DOMAIN-CONTAINING PROTEIN 39"/>
    <property type="match status" value="1"/>
</dbReference>
<evidence type="ECO:0000259" key="6">
    <source>
        <dbReference type="Pfam" id="PF18701"/>
    </source>
</evidence>
<dbReference type="PANTHER" id="PTHR46481">
    <property type="entry name" value="ZINC FINGER BED DOMAIN-CONTAINING PROTEIN 4"/>
    <property type="match status" value="1"/>
</dbReference>
<protein>
    <recommendedName>
        <fullName evidence="6">DUF5641 domain-containing protein</fullName>
    </recommendedName>
</protein>
<evidence type="ECO:0000256" key="1">
    <source>
        <dbReference type="ARBA" id="ARBA00004123"/>
    </source>
</evidence>
<dbReference type="EMBL" id="VYZN01001387">
    <property type="protein sequence ID" value="KAE9522314.1"/>
    <property type="molecule type" value="Genomic_DNA"/>
</dbReference>
<evidence type="ECO:0000313" key="8">
    <source>
        <dbReference type="Proteomes" id="UP000475862"/>
    </source>
</evidence>
<comment type="subcellular location">
    <subcellularLocation>
        <location evidence="1">Nucleus</location>
    </subcellularLocation>
</comment>
<dbReference type="InterPro" id="IPR040676">
    <property type="entry name" value="DUF5641"/>
</dbReference>
<dbReference type="GO" id="GO:0008270">
    <property type="term" value="F:zinc ion binding"/>
    <property type="evidence" value="ECO:0007669"/>
    <property type="project" value="UniProtKB-KW"/>
</dbReference>
<keyword evidence="8" id="KW-1185">Reference proteome</keyword>
<evidence type="ECO:0000256" key="5">
    <source>
        <dbReference type="ARBA" id="ARBA00023242"/>
    </source>
</evidence>
<keyword evidence="2" id="KW-0479">Metal-binding</keyword>
<dbReference type="Proteomes" id="UP000475862">
    <property type="component" value="Unassembled WGS sequence"/>
</dbReference>
<evidence type="ECO:0000256" key="3">
    <source>
        <dbReference type="ARBA" id="ARBA00022771"/>
    </source>
</evidence>
<feature type="domain" description="DUF5641" evidence="6">
    <location>
        <begin position="6"/>
        <end position="42"/>
    </location>
</feature>
<sequence>MTIFPPPLRWKIDRVEKVHVGSDGVIRVATISTSSGQFKRAVGETIGTVELFQSHTAEYIGKTLVETLTNWSVQKENVVAVVTDSGANFKKAIINEFTANKHIPCVAHTINLVVEKAIEKTQEFNVQTKIKSGGVPAIMSKIREIVKFVKRSSKASTIEGKYLKPILDVSTRWNSSFYMIERFSTLAAIYLSQVLLEFNGTDIPEMVSVSELNRLKEMCALLRPFEQLTRELSTEKTVMSSKVIPLIRIEELDFRCGAYEQGPILPICTILDPRFKDMHFRIPLINARVQKNIIKMMDNDYDEMINPTDFYIEIDGKFSAIN</sequence>
<dbReference type="Pfam" id="PF18701">
    <property type="entry name" value="DUF5641"/>
    <property type="match status" value="1"/>
</dbReference>
<organism evidence="7 8">
    <name type="scientific">Aphis glycines</name>
    <name type="common">Soybean aphid</name>
    <dbReference type="NCBI Taxonomy" id="307491"/>
    <lineage>
        <taxon>Eukaryota</taxon>
        <taxon>Metazoa</taxon>
        <taxon>Ecdysozoa</taxon>
        <taxon>Arthropoda</taxon>
        <taxon>Hexapoda</taxon>
        <taxon>Insecta</taxon>
        <taxon>Pterygota</taxon>
        <taxon>Neoptera</taxon>
        <taxon>Paraneoptera</taxon>
        <taxon>Hemiptera</taxon>
        <taxon>Sternorrhyncha</taxon>
        <taxon>Aphidomorpha</taxon>
        <taxon>Aphidoidea</taxon>
        <taxon>Aphididae</taxon>
        <taxon>Aphidini</taxon>
        <taxon>Aphis</taxon>
        <taxon>Aphis</taxon>
    </lineage>
</organism>
<accession>A0A6G0SWI2</accession>
<evidence type="ECO:0000313" key="7">
    <source>
        <dbReference type="EMBL" id="KAE9522314.1"/>
    </source>
</evidence>
<keyword evidence="3" id="KW-0863">Zinc-finger</keyword>
<gene>
    <name evidence="7" type="ORF">AGLY_017289</name>
</gene>
<reference evidence="7 8" key="1">
    <citation type="submission" date="2019-08" db="EMBL/GenBank/DDBJ databases">
        <title>The genome of the soybean aphid Biotype 1, its phylome, world population structure and adaptation to the North American continent.</title>
        <authorList>
            <person name="Giordano R."/>
            <person name="Donthu R.K."/>
            <person name="Hernandez A.G."/>
            <person name="Wright C.L."/>
            <person name="Zimin A.V."/>
        </authorList>
    </citation>
    <scope>NUCLEOTIDE SEQUENCE [LARGE SCALE GENOMIC DNA]</scope>
    <source>
        <tissue evidence="7">Whole aphids</tissue>
    </source>
</reference>